<evidence type="ECO:0000259" key="2">
    <source>
        <dbReference type="Pfam" id="PF18935"/>
    </source>
</evidence>
<comment type="caution">
    <text evidence="3">The sequence shown here is derived from an EMBL/GenBank/DDBJ whole genome shotgun (WGS) entry which is preliminary data.</text>
</comment>
<organism evidence="3 4">
    <name type="scientific">Eiseniibacteriota bacterium</name>
    <dbReference type="NCBI Taxonomy" id="2212470"/>
    <lineage>
        <taxon>Bacteria</taxon>
        <taxon>Candidatus Eiseniibacteriota</taxon>
    </lineage>
</organism>
<dbReference type="AlphaFoldDB" id="A0A538SGZ1"/>
<accession>A0A538SGZ1</accession>
<evidence type="ECO:0000313" key="3">
    <source>
        <dbReference type="EMBL" id="TMQ50630.1"/>
    </source>
</evidence>
<dbReference type="InterPro" id="IPR043738">
    <property type="entry name" value="DUF5683"/>
</dbReference>
<feature type="region of interest" description="Disordered" evidence="1">
    <location>
        <begin position="196"/>
        <end position="216"/>
    </location>
</feature>
<protein>
    <recommendedName>
        <fullName evidence="2">DUF5683 domain-containing protein</fullName>
    </recommendedName>
</protein>
<reference evidence="3 4" key="1">
    <citation type="journal article" date="2019" name="Nat. Microbiol.">
        <title>Mediterranean grassland soil C-N compound turnover is dependent on rainfall and depth, and is mediated by genomically divergent microorganisms.</title>
        <authorList>
            <person name="Diamond S."/>
            <person name="Andeer P.F."/>
            <person name="Li Z."/>
            <person name="Crits-Christoph A."/>
            <person name="Burstein D."/>
            <person name="Anantharaman K."/>
            <person name="Lane K.R."/>
            <person name="Thomas B.C."/>
            <person name="Pan C."/>
            <person name="Northen T.R."/>
            <person name="Banfield J.F."/>
        </authorList>
    </citation>
    <scope>NUCLEOTIDE SEQUENCE [LARGE SCALE GENOMIC DNA]</scope>
    <source>
        <strain evidence="3">WS_3</strain>
    </source>
</reference>
<evidence type="ECO:0000256" key="1">
    <source>
        <dbReference type="SAM" id="MobiDB-lite"/>
    </source>
</evidence>
<proteinExistence type="predicted"/>
<dbReference type="Pfam" id="PF18935">
    <property type="entry name" value="DUF5683"/>
    <property type="match status" value="1"/>
</dbReference>
<sequence length="216" mass="23172">MLLFLLVGTAAVTHSAAAGLESNLLAGTSSREREDARVPLPDSANALRSAAGKDTAQIRGSEQAPKPAAAAPDTARLSRFEVPRWVMLRSLVVPGWGQLYNGSWFKALAVAGGEGGLVAALFRDRRVLDRLLADVDRARASHDDVTEQALVDDYNARLNGYVTHQWLLAGMVGYALLDAYIDAHFRGFKLEFKSDPALPRGSSPGSGKQVGVRVTF</sequence>
<evidence type="ECO:0000313" key="4">
    <source>
        <dbReference type="Proteomes" id="UP000320184"/>
    </source>
</evidence>
<gene>
    <name evidence="3" type="ORF">E6K73_07395</name>
</gene>
<name>A0A538SGZ1_UNCEI</name>
<feature type="region of interest" description="Disordered" evidence="1">
    <location>
        <begin position="31"/>
        <end position="72"/>
    </location>
</feature>
<feature type="domain" description="DUF5683" evidence="2">
    <location>
        <begin position="82"/>
        <end position="216"/>
    </location>
</feature>
<dbReference type="EMBL" id="VBOT01000094">
    <property type="protein sequence ID" value="TMQ50630.1"/>
    <property type="molecule type" value="Genomic_DNA"/>
</dbReference>
<dbReference type="Proteomes" id="UP000320184">
    <property type="component" value="Unassembled WGS sequence"/>
</dbReference>